<accession>A0A151N9W6</accession>
<keyword evidence="3" id="KW-1185">Reference proteome</keyword>
<evidence type="ECO:0000313" key="2">
    <source>
        <dbReference type="EMBL" id="KYO33547.1"/>
    </source>
</evidence>
<evidence type="ECO:0000313" key="3">
    <source>
        <dbReference type="Proteomes" id="UP000050525"/>
    </source>
</evidence>
<proteinExistence type="predicted"/>
<dbReference type="AlphaFoldDB" id="A0A151N9W6"/>
<evidence type="ECO:0000256" key="1">
    <source>
        <dbReference type="SAM" id="MobiDB-lite"/>
    </source>
</evidence>
<dbReference type="EMBL" id="AKHW03003682">
    <property type="protein sequence ID" value="KYO33547.1"/>
    <property type="molecule type" value="Genomic_DNA"/>
</dbReference>
<reference evidence="2 3" key="1">
    <citation type="journal article" date="2012" name="Genome Biol.">
        <title>Sequencing three crocodilian genomes to illuminate the evolution of archosaurs and amniotes.</title>
        <authorList>
            <person name="St John J.A."/>
            <person name="Braun E.L."/>
            <person name="Isberg S.R."/>
            <person name="Miles L.G."/>
            <person name="Chong A.Y."/>
            <person name="Gongora J."/>
            <person name="Dalzell P."/>
            <person name="Moran C."/>
            <person name="Bed'hom B."/>
            <person name="Abzhanov A."/>
            <person name="Burgess S.C."/>
            <person name="Cooksey A.M."/>
            <person name="Castoe T.A."/>
            <person name="Crawford N.G."/>
            <person name="Densmore L.D."/>
            <person name="Drew J.C."/>
            <person name="Edwards S.V."/>
            <person name="Faircloth B.C."/>
            <person name="Fujita M.K."/>
            <person name="Greenwold M.J."/>
            <person name="Hoffmann F.G."/>
            <person name="Howard J.M."/>
            <person name="Iguchi T."/>
            <person name="Janes D.E."/>
            <person name="Khan S.Y."/>
            <person name="Kohno S."/>
            <person name="de Koning A.J."/>
            <person name="Lance S.L."/>
            <person name="McCarthy F.M."/>
            <person name="McCormack J.E."/>
            <person name="Merchant M.E."/>
            <person name="Peterson D.G."/>
            <person name="Pollock D.D."/>
            <person name="Pourmand N."/>
            <person name="Raney B.J."/>
            <person name="Roessler K.A."/>
            <person name="Sanford J.R."/>
            <person name="Sawyer R.H."/>
            <person name="Schmidt C.J."/>
            <person name="Triplett E.W."/>
            <person name="Tuberville T.D."/>
            <person name="Venegas-Anaya M."/>
            <person name="Howard J.T."/>
            <person name="Jarvis E.D."/>
            <person name="Guillette L.J.Jr."/>
            <person name="Glenn T.C."/>
            <person name="Green R.E."/>
            <person name="Ray D.A."/>
        </authorList>
    </citation>
    <scope>NUCLEOTIDE SEQUENCE [LARGE SCALE GENOMIC DNA]</scope>
    <source>
        <strain evidence="2">KSC_2009_1</strain>
    </source>
</reference>
<feature type="region of interest" description="Disordered" evidence="1">
    <location>
        <begin position="17"/>
        <end position="36"/>
    </location>
</feature>
<dbReference type="STRING" id="8496.A0A151N9W6"/>
<comment type="caution">
    <text evidence="2">The sequence shown here is derived from an EMBL/GenBank/DDBJ whole genome shotgun (WGS) entry which is preliminary data.</text>
</comment>
<feature type="compositionally biased region" description="Basic and acidic residues" evidence="1">
    <location>
        <begin position="25"/>
        <end position="36"/>
    </location>
</feature>
<gene>
    <name evidence="2" type="ORF">Y1Q_0008724</name>
</gene>
<sequence>MNKERCTIRQKGIYGLDKQSQSAEAHPRCSKMGERPEDLNLPSAVITWVIKEALPDGVNISKEAQSEISPSARKYFKHLDGSRNSKSRLWEMPWCLRDGCSPATPLPPLGKQTALQQQVLGLFEFLKQ</sequence>
<protein>
    <submittedName>
        <fullName evidence="2">Uncharacterized protein</fullName>
    </submittedName>
</protein>
<dbReference type="Gene3D" id="1.10.20.10">
    <property type="entry name" value="Histone, subunit A"/>
    <property type="match status" value="1"/>
</dbReference>
<dbReference type="GO" id="GO:0046982">
    <property type="term" value="F:protein heterodimerization activity"/>
    <property type="evidence" value="ECO:0007669"/>
    <property type="project" value="InterPro"/>
</dbReference>
<organism evidence="2 3">
    <name type="scientific">Alligator mississippiensis</name>
    <name type="common">American alligator</name>
    <dbReference type="NCBI Taxonomy" id="8496"/>
    <lineage>
        <taxon>Eukaryota</taxon>
        <taxon>Metazoa</taxon>
        <taxon>Chordata</taxon>
        <taxon>Craniata</taxon>
        <taxon>Vertebrata</taxon>
        <taxon>Euteleostomi</taxon>
        <taxon>Archelosauria</taxon>
        <taxon>Archosauria</taxon>
        <taxon>Crocodylia</taxon>
        <taxon>Alligatoridae</taxon>
        <taxon>Alligatorinae</taxon>
        <taxon>Alligator</taxon>
    </lineage>
</organism>
<name>A0A151N9W6_ALLMI</name>
<dbReference type="Proteomes" id="UP000050525">
    <property type="component" value="Unassembled WGS sequence"/>
</dbReference>
<dbReference type="InterPro" id="IPR009072">
    <property type="entry name" value="Histone-fold"/>
</dbReference>